<feature type="domain" description="LpxI N-terminal" evidence="2">
    <location>
        <begin position="1"/>
        <end position="122"/>
    </location>
</feature>
<dbReference type="Pfam" id="PF17930">
    <property type="entry name" value="LpxI_N"/>
    <property type="match status" value="1"/>
</dbReference>
<protein>
    <recommendedName>
        <fullName evidence="5">Phosphatidate cytidylyltransferase</fullName>
    </recommendedName>
</protein>
<dbReference type="Proteomes" id="UP000182466">
    <property type="component" value="Unassembled WGS sequence"/>
</dbReference>
<evidence type="ECO:0008006" key="5">
    <source>
        <dbReference type="Google" id="ProtNLM"/>
    </source>
</evidence>
<reference evidence="3 4" key="1">
    <citation type="submission" date="2016-10" db="EMBL/GenBank/DDBJ databases">
        <authorList>
            <person name="de Groot N.N."/>
        </authorList>
    </citation>
    <scope>NUCLEOTIDE SEQUENCE [LARGE SCALE GENOMIC DNA]</scope>
    <source>
        <strain evidence="3 4">CGMCC 1.10959</strain>
    </source>
</reference>
<dbReference type="InterPro" id="IPR053174">
    <property type="entry name" value="LpxI"/>
</dbReference>
<dbReference type="PANTHER" id="PTHR39962:SF1">
    <property type="entry name" value="LPXI FAMILY PROTEIN"/>
    <property type="match status" value="1"/>
</dbReference>
<feature type="domain" description="LpxI C-terminal" evidence="1">
    <location>
        <begin position="126"/>
        <end position="255"/>
    </location>
</feature>
<dbReference type="InterPro" id="IPR043167">
    <property type="entry name" value="LpxI_C_sf"/>
</dbReference>
<name>A0A1I7DS66_9RHOB</name>
<evidence type="ECO:0000313" key="4">
    <source>
        <dbReference type="Proteomes" id="UP000182466"/>
    </source>
</evidence>
<dbReference type="Pfam" id="PF06230">
    <property type="entry name" value="LpxI_C"/>
    <property type="match status" value="1"/>
</dbReference>
<dbReference type="eggNOG" id="COG3494">
    <property type="taxonomic scope" value="Bacteria"/>
</dbReference>
<dbReference type="EMBL" id="FPAW01000033">
    <property type="protein sequence ID" value="SFU14436.1"/>
    <property type="molecule type" value="Genomic_DNA"/>
</dbReference>
<keyword evidence="4" id="KW-1185">Reference proteome</keyword>
<dbReference type="InterPro" id="IPR010415">
    <property type="entry name" value="LpxI_C"/>
</dbReference>
<dbReference type="STRING" id="999627.SAMN05216236_13318"/>
<accession>A0A1I7DS66</accession>
<dbReference type="AlphaFoldDB" id="A0A1I7DS66"/>
<dbReference type="InterPro" id="IPR041255">
    <property type="entry name" value="LpxI_N"/>
</dbReference>
<dbReference type="PANTHER" id="PTHR39962">
    <property type="entry name" value="BLL4848 PROTEIN"/>
    <property type="match status" value="1"/>
</dbReference>
<evidence type="ECO:0000259" key="2">
    <source>
        <dbReference type="Pfam" id="PF17930"/>
    </source>
</evidence>
<dbReference type="Gene3D" id="3.40.50.20">
    <property type="match status" value="1"/>
</dbReference>
<evidence type="ECO:0000313" key="3">
    <source>
        <dbReference type="EMBL" id="SFU14436.1"/>
    </source>
</evidence>
<dbReference type="Gene3D" id="3.40.140.80">
    <property type="match status" value="1"/>
</dbReference>
<sequence length="261" mass="26817">MIAGAGGLPAELARQLDAPPLVCALDGFEPDGIAVDRSFRLEHLGTLLSELKARGVTDICLAGAIRRPDIDPARIDAATLPLVPILQQAILSGDDGALRGVIAIFETAGFAVRSAHQVAPGLLAVSGCETRRQPADAVAADAARAEAIVGALSTVDVGQCCVVHKGQALAIEGVYGTDWMLASLADRPDGRGGLLFKAPKISQDLRVDLPTIGPDTIQAAAAAGLDGVVIQSGGVIVLDRPGVLAACDRAGLFLWVRDRDG</sequence>
<organism evidence="3 4">
    <name type="scientific">Sedimentitalea nanhaiensis</name>
    <dbReference type="NCBI Taxonomy" id="999627"/>
    <lineage>
        <taxon>Bacteria</taxon>
        <taxon>Pseudomonadati</taxon>
        <taxon>Pseudomonadota</taxon>
        <taxon>Alphaproteobacteria</taxon>
        <taxon>Rhodobacterales</taxon>
        <taxon>Paracoccaceae</taxon>
        <taxon>Sedimentitalea</taxon>
    </lineage>
</organism>
<gene>
    <name evidence="3" type="ORF">SAMN05216236_13318</name>
</gene>
<evidence type="ECO:0000259" key="1">
    <source>
        <dbReference type="Pfam" id="PF06230"/>
    </source>
</evidence>
<proteinExistence type="predicted"/>